<sequence precursor="true">MKTTQLTIGRRKLKMTSPSLLLAAAMLCGLCSCASISQSVNQPKSDFSLRDDVSYGGGNLPVESSQVKVVEEYRHRQVEEAGVTRISSPRVEKQSDIQLTSGHEFATTGSQRSSDIAVSFRPAERREAIAPVGQSNDWCPPGMTGAANGLVCPPGAGANAVGGRCGPYGAAGAVCIPGGPGSDEYLCDGGDRALPIHFDDDGLGGLDTEDTVAQYRDLTGKIRFTESNRVCVYAPRFGEVRSISGAAGGHIVESAGEAETSDGIIALAQGDRLDTKIQRDRLADVRLRERAGGIESQSGLAGLERNESLLEHVKLINLYQELTFVRIGQIQRDEMPVLSQAMHAAVTWSRNQNPIATASVAGANEVAVLFREAEIVGIEEGRDPGVMRVVKLADREFAQPGDVITFTIRIDNTGGRPLTDVKLVDNLTPRLEYIPDSGTSDVAASLDVAPNGEGSQILTFTFDEPMTPKDGAIISFKTRVH</sequence>
<name>A0A517QZI8_9PLAN</name>
<organism evidence="2 3">
    <name type="scientific">Stratiformator vulcanicus</name>
    <dbReference type="NCBI Taxonomy" id="2527980"/>
    <lineage>
        <taxon>Bacteria</taxon>
        <taxon>Pseudomonadati</taxon>
        <taxon>Planctomycetota</taxon>
        <taxon>Planctomycetia</taxon>
        <taxon>Planctomycetales</taxon>
        <taxon>Planctomycetaceae</taxon>
        <taxon>Stratiformator</taxon>
    </lineage>
</organism>
<dbReference type="NCBIfam" id="TIGR01451">
    <property type="entry name" value="B_ant_repeat"/>
    <property type="match status" value="1"/>
</dbReference>
<dbReference type="InterPro" id="IPR047589">
    <property type="entry name" value="DUF11_rpt"/>
</dbReference>
<feature type="chain" id="PRO_5022218262" evidence="1">
    <location>
        <begin position="35"/>
        <end position="481"/>
    </location>
</feature>
<dbReference type="EMBL" id="CP036268">
    <property type="protein sequence ID" value="QDT37013.1"/>
    <property type="molecule type" value="Genomic_DNA"/>
</dbReference>
<dbReference type="RefSeq" id="WP_145363165.1">
    <property type="nucleotide sequence ID" value="NZ_CP036268.1"/>
</dbReference>
<dbReference type="AlphaFoldDB" id="A0A517QZI8"/>
<feature type="signal peptide" evidence="1">
    <location>
        <begin position="1"/>
        <end position="34"/>
    </location>
</feature>
<dbReference type="OrthoDB" id="252486at2"/>
<keyword evidence="3" id="KW-1185">Reference proteome</keyword>
<evidence type="ECO:0000313" key="2">
    <source>
        <dbReference type="EMBL" id="QDT37013.1"/>
    </source>
</evidence>
<dbReference type="PROSITE" id="PS51257">
    <property type="entry name" value="PROKAR_LIPOPROTEIN"/>
    <property type="match status" value="1"/>
</dbReference>
<dbReference type="Proteomes" id="UP000317318">
    <property type="component" value="Chromosome"/>
</dbReference>
<keyword evidence="1" id="KW-0732">Signal</keyword>
<evidence type="ECO:0000256" key="1">
    <source>
        <dbReference type="SAM" id="SignalP"/>
    </source>
</evidence>
<gene>
    <name evidence="2" type="ORF">Pan189_13790</name>
</gene>
<evidence type="ECO:0000313" key="3">
    <source>
        <dbReference type="Proteomes" id="UP000317318"/>
    </source>
</evidence>
<protein>
    <submittedName>
        <fullName evidence="2">Uncharacterized protein</fullName>
    </submittedName>
</protein>
<reference evidence="2 3" key="1">
    <citation type="submission" date="2019-02" db="EMBL/GenBank/DDBJ databases">
        <title>Deep-cultivation of Planctomycetes and their phenomic and genomic characterization uncovers novel biology.</title>
        <authorList>
            <person name="Wiegand S."/>
            <person name="Jogler M."/>
            <person name="Boedeker C."/>
            <person name="Pinto D."/>
            <person name="Vollmers J."/>
            <person name="Rivas-Marin E."/>
            <person name="Kohn T."/>
            <person name="Peeters S.H."/>
            <person name="Heuer A."/>
            <person name="Rast P."/>
            <person name="Oberbeckmann S."/>
            <person name="Bunk B."/>
            <person name="Jeske O."/>
            <person name="Meyerdierks A."/>
            <person name="Storesund J.E."/>
            <person name="Kallscheuer N."/>
            <person name="Luecker S."/>
            <person name="Lage O.M."/>
            <person name="Pohl T."/>
            <person name="Merkel B.J."/>
            <person name="Hornburger P."/>
            <person name="Mueller R.-W."/>
            <person name="Bruemmer F."/>
            <person name="Labrenz M."/>
            <person name="Spormann A.M."/>
            <person name="Op den Camp H."/>
            <person name="Overmann J."/>
            <person name="Amann R."/>
            <person name="Jetten M.S.M."/>
            <person name="Mascher T."/>
            <person name="Medema M.H."/>
            <person name="Devos D.P."/>
            <person name="Kaster A.-K."/>
            <person name="Ovreas L."/>
            <person name="Rohde M."/>
            <person name="Galperin M.Y."/>
            <person name="Jogler C."/>
        </authorList>
    </citation>
    <scope>NUCLEOTIDE SEQUENCE [LARGE SCALE GENOMIC DNA]</scope>
    <source>
        <strain evidence="2 3">Pan189</strain>
    </source>
</reference>
<proteinExistence type="predicted"/>
<dbReference type="KEGG" id="svp:Pan189_13790"/>
<accession>A0A517QZI8</accession>